<dbReference type="EMBL" id="HBIU01021172">
    <property type="protein sequence ID" value="CAE0631226.1"/>
    <property type="molecule type" value="Transcribed_RNA"/>
</dbReference>
<gene>
    <name evidence="2" type="ORF">HAKA00212_LOCUS9928</name>
</gene>
<sequence length="114" mass="12391">MMVVAIIGFDTPQSRTNMDGDAEGYATILDQCSKSGGSFVEKKDSLSFNISTAAPDTTPQKREEKSDHANTSSVGIGDDLRTIVPVPVGMRIYQSSYYEQYSHSEFGGSQAKKK</sequence>
<dbReference type="AlphaFoldDB" id="A0A6V2S8M2"/>
<proteinExistence type="predicted"/>
<accession>A0A6V2S8M2</accession>
<feature type="compositionally biased region" description="Basic and acidic residues" evidence="1">
    <location>
        <begin position="59"/>
        <end position="68"/>
    </location>
</feature>
<feature type="region of interest" description="Disordered" evidence="1">
    <location>
        <begin position="50"/>
        <end position="76"/>
    </location>
</feature>
<evidence type="ECO:0000313" key="2">
    <source>
        <dbReference type="EMBL" id="CAE0631226.1"/>
    </source>
</evidence>
<organism evidence="2">
    <name type="scientific">Heterosigma akashiwo</name>
    <name type="common">Chromophytic alga</name>
    <name type="synonym">Heterosigma carterae</name>
    <dbReference type="NCBI Taxonomy" id="2829"/>
    <lineage>
        <taxon>Eukaryota</taxon>
        <taxon>Sar</taxon>
        <taxon>Stramenopiles</taxon>
        <taxon>Ochrophyta</taxon>
        <taxon>Raphidophyceae</taxon>
        <taxon>Chattonellales</taxon>
        <taxon>Chattonellaceae</taxon>
        <taxon>Heterosigma</taxon>
    </lineage>
</organism>
<reference evidence="2" key="1">
    <citation type="submission" date="2021-01" db="EMBL/GenBank/DDBJ databases">
        <authorList>
            <person name="Corre E."/>
            <person name="Pelletier E."/>
            <person name="Niang G."/>
            <person name="Scheremetjew M."/>
            <person name="Finn R."/>
            <person name="Kale V."/>
            <person name="Holt S."/>
            <person name="Cochrane G."/>
            <person name="Meng A."/>
            <person name="Brown T."/>
            <person name="Cohen L."/>
        </authorList>
    </citation>
    <scope>NUCLEOTIDE SEQUENCE</scope>
    <source>
        <strain evidence="2">CCMP3107</strain>
    </source>
</reference>
<evidence type="ECO:0000256" key="1">
    <source>
        <dbReference type="SAM" id="MobiDB-lite"/>
    </source>
</evidence>
<protein>
    <submittedName>
        <fullName evidence="2">Uncharacterized protein</fullName>
    </submittedName>
</protein>
<name>A0A6V2S8M2_HETAK</name>